<feature type="compositionally biased region" description="Polar residues" evidence="3">
    <location>
        <begin position="282"/>
        <end position="312"/>
    </location>
</feature>
<feature type="compositionally biased region" description="Polar residues" evidence="3">
    <location>
        <begin position="37"/>
        <end position="54"/>
    </location>
</feature>
<dbReference type="Pfam" id="PF05383">
    <property type="entry name" value="La"/>
    <property type="match status" value="1"/>
</dbReference>
<evidence type="ECO:0000259" key="4">
    <source>
        <dbReference type="PROSITE" id="PS50961"/>
    </source>
</evidence>
<dbReference type="PROSITE" id="PS50961">
    <property type="entry name" value="HTH_LA"/>
    <property type="match status" value="1"/>
</dbReference>
<dbReference type="Gene3D" id="1.10.10.10">
    <property type="entry name" value="Winged helix-like DNA-binding domain superfamily/Winged helix DNA-binding domain"/>
    <property type="match status" value="1"/>
</dbReference>
<evidence type="ECO:0000313" key="5">
    <source>
        <dbReference type="EMBL" id="KAH9835083.1"/>
    </source>
</evidence>
<gene>
    <name evidence="5" type="ORF">Tdes44962_MAKER08585</name>
</gene>
<dbReference type="AlphaFoldDB" id="A0A9W7SW61"/>
<feature type="region of interest" description="Disordered" evidence="3">
    <location>
        <begin position="859"/>
        <end position="898"/>
    </location>
</feature>
<dbReference type="InterPro" id="IPR036390">
    <property type="entry name" value="WH_DNA-bd_sf"/>
</dbReference>
<dbReference type="InterPro" id="IPR006607">
    <property type="entry name" value="DM15"/>
</dbReference>
<feature type="compositionally biased region" description="Polar residues" evidence="3">
    <location>
        <begin position="122"/>
        <end position="136"/>
    </location>
</feature>
<feature type="compositionally biased region" description="Polar residues" evidence="3">
    <location>
        <begin position="97"/>
        <end position="115"/>
    </location>
</feature>
<keyword evidence="6" id="KW-1185">Reference proteome</keyword>
<feature type="compositionally biased region" description="Basic and acidic residues" evidence="3">
    <location>
        <begin position="558"/>
        <end position="570"/>
    </location>
</feature>
<dbReference type="GO" id="GO:0045727">
    <property type="term" value="P:positive regulation of translation"/>
    <property type="evidence" value="ECO:0007669"/>
    <property type="project" value="TreeGrafter"/>
</dbReference>
<dbReference type="GO" id="GO:0000339">
    <property type="term" value="F:RNA cap binding"/>
    <property type="evidence" value="ECO:0007669"/>
    <property type="project" value="InterPro"/>
</dbReference>
<feature type="compositionally biased region" description="Polar residues" evidence="3">
    <location>
        <begin position="528"/>
        <end position="545"/>
    </location>
</feature>
<feature type="domain" description="HTH La-type RNA-binding" evidence="4">
    <location>
        <begin position="694"/>
        <end position="785"/>
    </location>
</feature>
<name>A0A9W7SW61_9PEZI</name>
<feature type="compositionally biased region" description="Low complexity" evidence="3">
    <location>
        <begin position="425"/>
        <end position="439"/>
    </location>
</feature>
<dbReference type="Proteomes" id="UP001138500">
    <property type="component" value="Unassembled WGS sequence"/>
</dbReference>
<sequence>MAAATSSPSGFSYAQAAKGRSSAASASQAPPSKANSGTATPATTVTELPPSSNWADDVEASAAEKTAEAPKSVAEPNKGAQAKDSAVERAKLEDKAQQSASGTSSPVLSASAGTSTKDDASSNEPTNGGSETTWESKSQDSEPAWIVARKERQVTSQTTTDEQPKEGVGKKGKKSKESSVPPAPKPVLTEAAPPPVNIWAKRAEEAKAKVNAQQPAPKPAQVSTSVVAAHKENQRPPSRKKANSITGLPQQSSNPASEKPAPSKKFAEQQQKRPNEIRITGNKLSSEKTSSNGTSRASIPTHSSLPNISTGAPPSVRDEVSWPTPDTAQEKERRGSVGKDSKTSPEKPTEEATPSTKAHKKREWQSMVVTPNIIFETQGIRNRDARGGPSGERGSRGSVRGRGGFRGGGNGGPGRINSSNEDEGNTTGRGRAGTAGRDAMPPPNKHHRASSASSFRNQSSDARPERGPRGNSIAESRQYNKAAKNGDDRKPSWKEGQSPVARTVSPAKIDSTASRAQEGERHPESPSRRNSVGTQTENAAEQTDTTTRDPPVRMVPSDTRREARSFESFKENGFPSRGGKRGGRGRGGSRDFVNGHQASHPYTNGDFASVAAYNGVPASPSFQRGGHQLPFSQPGRGGWSRGSSRAPSIALESYYARGYGSPYGHQLPPVQAGFMPGMYDYNGYPVSAMPYPGAMMEQYLLDMVNTQIDYYFSIDNLLKDMFLRKHMDSQGFVFLDFIAGFNRIKGLTQDRDLLRVVCINNSNIEIRRGEDGKERLRKKEGWEQFLLPMDQRDPSAQNEGPKQLERPEGLAMYTAGQQLRGSLPPGAPGMPRFDRRSYDGGYPAMNGYTPSFTGYAAGPESGFGDANGEDARGRPAKSPIHNGIPPTSQPLYSTEADKDAEPDAFQDDQLQALTVIVKPMQRPGPHSAASRTFSNGSIDSRSIFGELEKKQDAPTTNGESLGNGAESTVGSPRKSLDAARSPSRAETETQIQWSKDLPSGLRDGVTGEAYTQLRYKALDQRANASTGNCPYDLDVLYQFWAHFLLRNFNSRMYNEFKYFANEDARERRNLTGLQNLLKFYDHALLSHSTIRDLVINDYLKLVNDEPQALEGAAFKQLRSAWRNGAMALKNRKKLADILEEPLKQRLET</sequence>
<reference evidence="5 6" key="2">
    <citation type="journal article" date="2021" name="Curr. Genet.">
        <title>Genetic response to nitrogen starvation in the aggressive Eucalyptus foliar pathogen Teratosphaeria destructans.</title>
        <authorList>
            <person name="Havenga M."/>
            <person name="Wingfield B.D."/>
            <person name="Wingfield M.J."/>
            <person name="Dreyer L.L."/>
            <person name="Roets F."/>
            <person name="Aylward J."/>
        </authorList>
    </citation>
    <scope>NUCLEOTIDE SEQUENCE [LARGE SCALE GENOMIC DNA]</scope>
    <source>
        <strain evidence="5">CMW44962</strain>
    </source>
</reference>
<evidence type="ECO:0000256" key="2">
    <source>
        <dbReference type="PROSITE-ProRule" id="PRU00332"/>
    </source>
</evidence>
<feature type="compositionally biased region" description="Polar residues" evidence="3">
    <location>
        <begin position="1"/>
        <end position="12"/>
    </location>
</feature>
<feature type="compositionally biased region" description="Basic and acidic residues" evidence="3">
    <location>
        <begin position="328"/>
        <end position="350"/>
    </location>
</feature>
<feature type="compositionally biased region" description="Basic and acidic residues" evidence="3">
    <location>
        <begin position="85"/>
        <end position="96"/>
    </location>
</feature>
<dbReference type="InterPro" id="IPR006630">
    <property type="entry name" value="La_HTH"/>
</dbReference>
<dbReference type="InterPro" id="IPR045180">
    <property type="entry name" value="La_dom_prot"/>
</dbReference>
<evidence type="ECO:0000256" key="3">
    <source>
        <dbReference type="SAM" id="MobiDB-lite"/>
    </source>
</evidence>
<feature type="compositionally biased region" description="Low complexity" evidence="3">
    <location>
        <begin position="14"/>
        <end position="36"/>
    </location>
</feature>
<dbReference type="GO" id="GO:0010494">
    <property type="term" value="C:cytoplasmic stress granule"/>
    <property type="evidence" value="ECO:0007669"/>
    <property type="project" value="TreeGrafter"/>
</dbReference>
<reference evidence="5 6" key="1">
    <citation type="journal article" date="2018" name="IMA Fungus">
        <title>IMA Genome-F 10: Nine draft genome sequences of Claviceps purpurea s.lat., including C. arundinis, C. humidiphila, and C. cf. spartinae, pseudomolecules for the pitch canker pathogen Fusarium circinatum, draft genome of Davidsoniella eucalypti, Grosmannia galeiformis, Quambalaria eucalypti, and Teratosphaeria destructans.</title>
        <authorList>
            <person name="Wingfield B.D."/>
            <person name="Liu M."/>
            <person name="Nguyen H.D."/>
            <person name="Lane F.A."/>
            <person name="Morgan S.W."/>
            <person name="De Vos L."/>
            <person name="Wilken P.M."/>
            <person name="Duong T.A."/>
            <person name="Aylward J."/>
            <person name="Coetzee M.P."/>
            <person name="Dadej K."/>
            <person name="De Beer Z.W."/>
            <person name="Findlay W."/>
            <person name="Havenga M."/>
            <person name="Kolarik M."/>
            <person name="Menzies J.G."/>
            <person name="Naidoo K."/>
            <person name="Pochopski O."/>
            <person name="Shoukouhi P."/>
            <person name="Santana Q.C."/>
            <person name="Seifert K.A."/>
            <person name="Soal N."/>
            <person name="Steenkamp E.T."/>
            <person name="Tatham C.T."/>
            <person name="van der Nest M.A."/>
            <person name="Wingfield M.J."/>
        </authorList>
    </citation>
    <scope>NUCLEOTIDE SEQUENCE [LARGE SCALE GENOMIC DNA]</scope>
    <source>
        <strain evidence="5">CMW44962</strain>
    </source>
</reference>
<feature type="compositionally biased region" description="Low complexity" evidence="3">
    <location>
        <begin position="450"/>
        <end position="461"/>
    </location>
</feature>
<feature type="compositionally biased region" description="Polar residues" evidence="3">
    <location>
        <begin position="243"/>
        <end position="256"/>
    </location>
</feature>
<dbReference type="GO" id="GO:0048255">
    <property type="term" value="P:mRNA stabilization"/>
    <property type="evidence" value="ECO:0007669"/>
    <property type="project" value="InterPro"/>
</dbReference>
<feature type="region of interest" description="Disordered" evidence="3">
    <location>
        <begin position="946"/>
        <end position="999"/>
    </location>
</feature>
<feature type="region of interest" description="Disordered" evidence="3">
    <location>
        <begin position="1"/>
        <end position="600"/>
    </location>
</feature>
<keyword evidence="1 2" id="KW-0694">RNA-binding</keyword>
<feature type="compositionally biased region" description="Polar residues" evidence="3">
    <location>
        <begin position="953"/>
        <end position="970"/>
    </location>
</feature>
<feature type="compositionally biased region" description="Basic and acidic residues" evidence="3">
    <location>
        <begin position="484"/>
        <end position="493"/>
    </location>
</feature>
<proteinExistence type="predicted"/>
<organism evidence="5 6">
    <name type="scientific">Teratosphaeria destructans</name>
    <dbReference type="NCBI Taxonomy" id="418781"/>
    <lineage>
        <taxon>Eukaryota</taxon>
        <taxon>Fungi</taxon>
        <taxon>Dikarya</taxon>
        <taxon>Ascomycota</taxon>
        <taxon>Pezizomycotina</taxon>
        <taxon>Dothideomycetes</taxon>
        <taxon>Dothideomycetidae</taxon>
        <taxon>Mycosphaerellales</taxon>
        <taxon>Teratosphaeriaceae</taxon>
        <taxon>Teratosphaeria</taxon>
    </lineage>
</organism>
<feature type="compositionally biased region" description="Basic and acidic residues" evidence="3">
    <location>
        <begin position="265"/>
        <end position="276"/>
    </location>
</feature>
<evidence type="ECO:0000256" key="1">
    <source>
        <dbReference type="ARBA" id="ARBA00022884"/>
    </source>
</evidence>
<dbReference type="SMART" id="SM00684">
    <property type="entry name" value="DM15"/>
    <property type="match status" value="2"/>
</dbReference>
<dbReference type="CDD" id="cd07323">
    <property type="entry name" value="LAM"/>
    <property type="match status" value="1"/>
</dbReference>
<dbReference type="PANTHER" id="PTHR22792">
    <property type="entry name" value="LUPUS LA PROTEIN-RELATED"/>
    <property type="match status" value="1"/>
</dbReference>
<protein>
    <submittedName>
        <fullName evidence="5">La-related protein 1-like</fullName>
    </submittedName>
</protein>
<dbReference type="PANTHER" id="PTHR22792:SF132">
    <property type="entry name" value="LA-RELATED PROTEIN 1"/>
    <property type="match status" value="1"/>
</dbReference>
<comment type="caution">
    <text evidence="5">The sequence shown here is derived from an EMBL/GenBank/DDBJ whole genome shotgun (WGS) entry which is preliminary data.</text>
</comment>
<dbReference type="EMBL" id="RIBY02000957">
    <property type="protein sequence ID" value="KAH9835083.1"/>
    <property type="molecule type" value="Genomic_DNA"/>
</dbReference>
<feature type="compositionally biased region" description="Basic and acidic residues" evidence="3">
    <location>
        <begin position="517"/>
        <end position="527"/>
    </location>
</feature>
<accession>A0A9W7SW61</accession>
<dbReference type="OrthoDB" id="340227at2759"/>
<dbReference type="SUPFAM" id="SSF46785">
    <property type="entry name" value="Winged helix' DNA-binding domain"/>
    <property type="match status" value="1"/>
</dbReference>
<dbReference type="Pfam" id="PF21071">
    <property type="entry name" value="LARP1_HEAT"/>
    <property type="match status" value="1"/>
</dbReference>
<evidence type="ECO:0000313" key="6">
    <source>
        <dbReference type="Proteomes" id="UP001138500"/>
    </source>
</evidence>
<dbReference type="GO" id="GO:0005829">
    <property type="term" value="C:cytosol"/>
    <property type="evidence" value="ECO:0007669"/>
    <property type="project" value="TreeGrafter"/>
</dbReference>
<feature type="compositionally biased region" description="Gly residues" evidence="3">
    <location>
        <begin position="400"/>
        <end position="414"/>
    </location>
</feature>
<dbReference type="SMART" id="SM00715">
    <property type="entry name" value="LA"/>
    <property type="match status" value="1"/>
</dbReference>
<dbReference type="InterPro" id="IPR036388">
    <property type="entry name" value="WH-like_DNA-bd_sf"/>
</dbReference>